<dbReference type="AlphaFoldDB" id="A0A847S1W5"/>
<dbReference type="Pfam" id="PF12833">
    <property type="entry name" value="HTH_18"/>
    <property type="match status" value="1"/>
</dbReference>
<evidence type="ECO:0000259" key="4">
    <source>
        <dbReference type="PROSITE" id="PS01124"/>
    </source>
</evidence>
<keyword evidence="3" id="KW-0804">Transcription</keyword>
<dbReference type="InterPro" id="IPR018062">
    <property type="entry name" value="HTH_AraC-typ_CS"/>
</dbReference>
<evidence type="ECO:0000256" key="1">
    <source>
        <dbReference type="ARBA" id="ARBA00023015"/>
    </source>
</evidence>
<feature type="domain" description="HTH araC/xylS-type" evidence="4">
    <location>
        <begin position="195"/>
        <end position="292"/>
    </location>
</feature>
<dbReference type="SMART" id="SM00342">
    <property type="entry name" value="HTH_ARAC"/>
    <property type="match status" value="1"/>
</dbReference>
<dbReference type="PROSITE" id="PS00041">
    <property type="entry name" value="HTH_ARAC_FAMILY_1"/>
    <property type="match status" value="1"/>
</dbReference>
<evidence type="ECO:0000256" key="2">
    <source>
        <dbReference type="ARBA" id="ARBA00023125"/>
    </source>
</evidence>
<dbReference type="InterPro" id="IPR018060">
    <property type="entry name" value="HTH_AraC"/>
</dbReference>
<dbReference type="GO" id="GO:0043565">
    <property type="term" value="F:sequence-specific DNA binding"/>
    <property type="evidence" value="ECO:0007669"/>
    <property type="project" value="InterPro"/>
</dbReference>
<dbReference type="PANTHER" id="PTHR47893:SF1">
    <property type="entry name" value="REGULATORY PROTEIN PCHR"/>
    <property type="match status" value="1"/>
</dbReference>
<dbReference type="RefSeq" id="WP_168875375.1">
    <property type="nucleotide sequence ID" value="NZ_JABAIM010000001.1"/>
</dbReference>
<dbReference type="EMBL" id="JABAIM010000001">
    <property type="protein sequence ID" value="NLR73714.1"/>
    <property type="molecule type" value="Genomic_DNA"/>
</dbReference>
<proteinExistence type="predicted"/>
<organism evidence="5 6">
    <name type="scientific">Leeia aquatica</name>
    <dbReference type="NCBI Taxonomy" id="2725557"/>
    <lineage>
        <taxon>Bacteria</taxon>
        <taxon>Pseudomonadati</taxon>
        <taxon>Pseudomonadota</taxon>
        <taxon>Betaproteobacteria</taxon>
        <taxon>Neisseriales</taxon>
        <taxon>Leeiaceae</taxon>
        <taxon>Leeia</taxon>
    </lineage>
</organism>
<keyword evidence="1" id="KW-0805">Transcription regulation</keyword>
<keyword evidence="6" id="KW-1185">Reference proteome</keyword>
<comment type="caution">
    <text evidence="5">The sequence shown here is derived from an EMBL/GenBank/DDBJ whole genome shotgun (WGS) entry which is preliminary data.</text>
</comment>
<sequence length="295" mass="32658">MTSTHSIRESDFLAESTRSGVASSDWGQIQQRSQQVAPGLSLTSLQCETRRDLRVIPDRPPEAAAWVMAVSLTGHSCFETTSGIQWLFKPASHSWGLRTGHKGVRHYPAGQRISQLRLVLAPELANHYLGPVSRLLSGKISQPISNTLALSRAAQQLLHNHAHLSPLTLHQASLELLQLALPAEGSHVARSSGMVHVLALIHAGQADRLSVAELARYAGLSVRRFKQAFHEQTRQGVLQYIQQQRMLRGLQLLRQGWRVSQVAYQLGYEHPNNFSAAFLRYFGHAPRDTVVGKVA</sequence>
<name>A0A847S1W5_9NEIS</name>
<accession>A0A847S1W5</accession>
<reference evidence="5 6" key="1">
    <citation type="submission" date="2020-04" db="EMBL/GenBank/DDBJ databases">
        <title>Draft genome of Leeia sp. IMCC25680.</title>
        <authorList>
            <person name="Song J."/>
            <person name="Cho J.-C."/>
        </authorList>
    </citation>
    <scope>NUCLEOTIDE SEQUENCE [LARGE SCALE GENOMIC DNA]</scope>
    <source>
        <strain evidence="5 6">IMCC25680</strain>
    </source>
</reference>
<dbReference type="PROSITE" id="PS01124">
    <property type="entry name" value="HTH_ARAC_FAMILY_2"/>
    <property type="match status" value="1"/>
</dbReference>
<keyword evidence="2" id="KW-0238">DNA-binding</keyword>
<dbReference type="PANTHER" id="PTHR47893">
    <property type="entry name" value="REGULATORY PROTEIN PCHR"/>
    <property type="match status" value="1"/>
</dbReference>
<gene>
    <name evidence="5" type="ORF">HF682_00875</name>
</gene>
<dbReference type="InterPro" id="IPR009057">
    <property type="entry name" value="Homeodomain-like_sf"/>
</dbReference>
<dbReference type="Gene3D" id="1.10.10.60">
    <property type="entry name" value="Homeodomain-like"/>
    <property type="match status" value="1"/>
</dbReference>
<evidence type="ECO:0000256" key="3">
    <source>
        <dbReference type="ARBA" id="ARBA00023163"/>
    </source>
</evidence>
<protein>
    <submittedName>
        <fullName evidence="5">Helix-turn-helix transcriptional regulator</fullName>
    </submittedName>
</protein>
<dbReference type="SUPFAM" id="SSF46689">
    <property type="entry name" value="Homeodomain-like"/>
    <property type="match status" value="2"/>
</dbReference>
<evidence type="ECO:0000313" key="5">
    <source>
        <dbReference type="EMBL" id="NLR73714.1"/>
    </source>
</evidence>
<dbReference type="InterPro" id="IPR053142">
    <property type="entry name" value="PchR_regulatory_protein"/>
</dbReference>
<evidence type="ECO:0000313" key="6">
    <source>
        <dbReference type="Proteomes" id="UP000587991"/>
    </source>
</evidence>
<dbReference type="GO" id="GO:0003700">
    <property type="term" value="F:DNA-binding transcription factor activity"/>
    <property type="evidence" value="ECO:0007669"/>
    <property type="project" value="InterPro"/>
</dbReference>
<dbReference type="Proteomes" id="UP000587991">
    <property type="component" value="Unassembled WGS sequence"/>
</dbReference>